<dbReference type="Gene3D" id="3.40.50.300">
    <property type="entry name" value="P-loop containing nucleotide triphosphate hydrolases"/>
    <property type="match status" value="1"/>
</dbReference>
<dbReference type="Pfam" id="PF17109">
    <property type="entry name" value="Goodbye"/>
    <property type="match status" value="1"/>
</dbReference>
<dbReference type="PROSITE" id="PS50837">
    <property type="entry name" value="NACHT"/>
    <property type="match status" value="1"/>
</dbReference>
<evidence type="ECO:0000313" key="4">
    <source>
        <dbReference type="Proteomes" id="UP000759537"/>
    </source>
</evidence>
<keyword evidence="1" id="KW-0677">Repeat</keyword>
<dbReference type="Pfam" id="PF24883">
    <property type="entry name" value="NPHP3_N"/>
    <property type="match status" value="1"/>
</dbReference>
<evidence type="ECO:0000256" key="1">
    <source>
        <dbReference type="ARBA" id="ARBA00022737"/>
    </source>
</evidence>
<keyword evidence="4" id="KW-1185">Reference proteome</keyword>
<feature type="domain" description="NACHT" evidence="2">
    <location>
        <begin position="334"/>
        <end position="486"/>
    </location>
</feature>
<dbReference type="InterPro" id="IPR031350">
    <property type="entry name" value="Goodbye_dom"/>
</dbReference>
<evidence type="ECO:0000259" key="2">
    <source>
        <dbReference type="PROSITE" id="PS50837"/>
    </source>
</evidence>
<gene>
    <name evidence="3" type="ORF">DFH94DRAFT_14644</name>
</gene>
<dbReference type="InterPro" id="IPR056884">
    <property type="entry name" value="NPHP3-like_N"/>
</dbReference>
<dbReference type="Gene3D" id="1.20.5.340">
    <property type="match status" value="1"/>
</dbReference>
<dbReference type="SUPFAM" id="SSF52540">
    <property type="entry name" value="P-loop containing nucleoside triphosphate hydrolases"/>
    <property type="match status" value="1"/>
</dbReference>
<name>A0A9P5TDV2_9AGAM</name>
<comment type="caution">
    <text evidence="3">The sequence shown here is derived from an EMBL/GenBank/DDBJ whole genome shotgun (WGS) entry which is preliminary data.</text>
</comment>
<accession>A0A9P5TDV2</accession>
<protein>
    <recommendedName>
        <fullName evidence="2">NACHT domain-containing protein</fullName>
    </recommendedName>
</protein>
<dbReference type="Proteomes" id="UP000759537">
    <property type="component" value="Unassembled WGS sequence"/>
</dbReference>
<proteinExistence type="predicted"/>
<reference evidence="3" key="2">
    <citation type="journal article" date="2020" name="Nat. Commun.">
        <title>Large-scale genome sequencing of mycorrhizal fungi provides insights into the early evolution of symbiotic traits.</title>
        <authorList>
            <person name="Miyauchi S."/>
            <person name="Kiss E."/>
            <person name="Kuo A."/>
            <person name="Drula E."/>
            <person name="Kohler A."/>
            <person name="Sanchez-Garcia M."/>
            <person name="Morin E."/>
            <person name="Andreopoulos B."/>
            <person name="Barry K.W."/>
            <person name="Bonito G."/>
            <person name="Buee M."/>
            <person name="Carver A."/>
            <person name="Chen C."/>
            <person name="Cichocki N."/>
            <person name="Clum A."/>
            <person name="Culley D."/>
            <person name="Crous P.W."/>
            <person name="Fauchery L."/>
            <person name="Girlanda M."/>
            <person name="Hayes R.D."/>
            <person name="Keri Z."/>
            <person name="LaButti K."/>
            <person name="Lipzen A."/>
            <person name="Lombard V."/>
            <person name="Magnuson J."/>
            <person name="Maillard F."/>
            <person name="Murat C."/>
            <person name="Nolan M."/>
            <person name="Ohm R.A."/>
            <person name="Pangilinan J."/>
            <person name="Pereira M.F."/>
            <person name="Perotto S."/>
            <person name="Peter M."/>
            <person name="Pfister S."/>
            <person name="Riley R."/>
            <person name="Sitrit Y."/>
            <person name="Stielow J.B."/>
            <person name="Szollosi G."/>
            <person name="Zifcakova L."/>
            <person name="Stursova M."/>
            <person name="Spatafora J.W."/>
            <person name="Tedersoo L."/>
            <person name="Vaario L.M."/>
            <person name="Yamada A."/>
            <person name="Yan M."/>
            <person name="Wang P."/>
            <person name="Xu J."/>
            <person name="Bruns T."/>
            <person name="Baldrian P."/>
            <person name="Vilgalys R."/>
            <person name="Dunand C."/>
            <person name="Henrissat B."/>
            <person name="Grigoriev I.V."/>
            <person name="Hibbett D."/>
            <person name="Nagy L.G."/>
            <person name="Martin F.M."/>
        </authorList>
    </citation>
    <scope>NUCLEOTIDE SEQUENCE</scope>
    <source>
        <strain evidence="3">Prilba</strain>
    </source>
</reference>
<sequence length="550" mass="61069">MSAVASTSTSHSNFVSIFNAALETYKLKTKKDLASHPLLPSLQSCDSPEAILAVLREQIPTFSQSQNGDDGLTKWVAPTVNVLCAFSATIGGGAGLAFPPANAIFAGIGVLLLAARDASASQDKLIDLFNRIERFFRRLEIYTGITPTTAMTDIIIEIMVEVLVILAIATKEVKRGRLKKYMKKLTGNSDIEDSLDRLDKLTQEEVRMAAVELLKITHSVEENVQDVHGNVQDIDKKVQGVDDRVQGIGSDVKDLGSDVKDMSGDVKDISSEVRGVDHKLDQVNRNYLRDSLLRWLSPPDPSVNHNTACKTHHDGTAQWFFQGSIFNQWKSTDPFLWIHGKPGSGKSVICSSIIQDIMALCDAGKALMAYFYFDFRDVDKQNLSNLLPSLLIQLSARSDSCCDILSRLYSSHDRGVRKPSDHVMVECLKEMLTLEAHGPTYIIMDGLDECPITSTIPSPREEVLDLVEELVGLHLPNVHICVSSRPEHDIQAVLEPLTPHPVSLHNESGQQQDIATYVSSFVHSDRRMRRWREEDRDLVIKTLPERADGM</sequence>
<organism evidence="3 4">
    <name type="scientific">Russula ochroleuca</name>
    <dbReference type="NCBI Taxonomy" id="152965"/>
    <lineage>
        <taxon>Eukaryota</taxon>
        <taxon>Fungi</taxon>
        <taxon>Dikarya</taxon>
        <taxon>Basidiomycota</taxon>
        <taxon>Agaricomycotina</taxon>
        <taxon>Agaricomycetes</taxon>
        <taxon>Russulales</taxon>
        <taxon>Russulaceae</taxon>
        <taxon>Russula</taxon>
    </lineage>
</organism>
<dbReference type="EMBL" id="WHVB01000001">
    <property type="protein sequence ID" value="KAF8487100.1"/>
    <property type="molecule type" value="Genomic_DNA"/>
</dbReference>
<dbReference type="PANTHER" id="PTHR10039">
    <property type="entry name" value="AMELOGENIN"/>
    <property type="match status" value="1"/>
</dbReference>
<reference evidence="3" key="1">
    <citation type="submission" date="2019-10" db="EMBL/GenBank/DDBJ databases">
        <authorList>
            <consortium name="DOE Joint Genome Institute"/>
            <person name="Kuo A."/>
            <person name="Miyauchi S."/>
            <person name="Kiss E."/>
            <person name="Drula E."/>
            <person name="Kohler A."/>
            <person name="Sanchez-Garcia M."/>
            <person name="Andreopoulos B."/>
            <person name="Barry K.W."/>
            <person name="Bonito G."/>
            <person name="Buee M."/>
            <person name="Carver A."/>
            <person name="Chen C."/>
            <person name="Cichocki N."/>
            <person name="Clum A."/>
            <person name="Culley D."/>
            <person name="Crous P.W."/>
            <person name="Fauchery L."/>
            <person name="Girlanda M."/>
            <person name="Hayes R."/>
            <person name="Keri Z."/>
            <person name="LaButti K."/>
            <person name="Lipzen A."/>
            <person name="Lombard V."/>
            <person name="Magnuson J."/>
            <person name="Maillard F."/>
            <person name="Morin E."/>
            <person name="Murat C."/>
            <person name="Nolan M."/>
            <person name="Ohm R."/>
            <person name="Pangilinan J."/>
            <person name="Pereira M."/>
            <person name="Perotto S."/>
            <person name="Peter M."/>
            <person name="Riley R."/>
            <person name="Sitrit Y."/>
            <person name="Stielow B."/>
            <person name="Szollosi G."/>
            <person name="Zifcakova L."/>
            <person name="Stursova M."/>
            <person name="Spatafora J.W."/>
            <person name="Tedersoo L."/>
            <person name="Vaario L.-M."/>
            <person name="Yamada A."/>
            <person name="Yan M."/>
            <person name="Wang P."/>
            <person name="Xu J."/>
            <person name="Bruns T."/>
            <person name="Baldrian P."/>
            <person name="Vilgalys R."/>
            <person name="Henrissat B."/>
            <person name="Grigoriev I.V."/>
            <person name="Hibbett D."/>
            <person name="Nagy L.G."/>
            <person name="Martin F.M."/>
        </authorList>
    </citation>
    <scope>NUCLEOTIDE SEQUENCE</scope>
    <source>
        <strain evidence="3">Prilba</strain>
    </source>
</reference>
<dbReference type="AlphaFoldDB" id="A0A9P5TDV2"/>
<dbReference type="InterPro" id="IPR007111">
    <property type="entry name" value="NACHT_NTPase"/>
</dbReference>
<dbReference type="OrthoDB" id="5981048at2759"/>
<dbReference type="InterPro" id="IPR027417">
    <property type="entry name" value="P-loop_NTPase"/>
</dbReference>
<evidence type="ECO:0000313" key="3">
    <source>
        <dbReference type="EMBL" id="KAF8487100.1"/>
    </source>
</evidence>